<dbReference type="OrthoDB" id="211933at2"/>
<accession>A0A327WML8</accession>
<dbReference type="Proteomes" id="UP000248790">
    <property type="component" value="Unassembled WGS sequence"/>
</dbReference>
<dbReference type="RefSeq" id="WP_111630720.1">
    <property type="nucleotide sequence ID" value="NZ_QLMC01000006.1"/>
</dbReference>
<proteinExistence type="predicted"/>
<evidence type="ECO:0008006" key="3">
    <source>
        <dbReference type="Google" id="ProtNLM"/>
    </source>
</evidence>
<keyword evidence="2" id="KW-1185">Reference proteome</keyword>
<reference evidence="1 2" key="1">
    <citation type="submission" date="2018-06" db="EMBL/GenBank/DDBJ databases">
        <title>Genomic Encyclopedia of Archaeal and Bacterial Type Strains, Phase II (KMG-II): from individual species to whole genera.</title>
        <authorList>
            <person name="Goeker M."/>
        </authorList>
    </citation>
    <scope>NUCLEOTIDE SEQUENCE [LARGE SCALE GENOMIC DNA]</scope>
    <source>
        <strain evidence="1 2">DSM 21851</strain>
    </source>
</reference>
<organism evidence="1 2">
    <name type="scientific">Larkinella arboricola</name>
    <dbReference type="NCBI Taxonomy" id="643671"/>
    <lineage>
        <taxon>Bacteria</taxon>
        <taxon>Pseudomonadati</taxon>
        <taxon>Bacteroidota</taxon>
        <taxon>Cytophagia</taxon>
        <taxon>Cytophagales</taxon>
        <taxon>Spirosomataceae</taxon>
        <taxon>Larkinella</taxon>
    </lineage>
</organism>
<protein>
    <recommendedName>
        <fullName evidence="3">PIN domain-containing protein</fullName>
    </recommendedName>
</protein>
<dbReference type="EMBL" id="QLMC01000006">
    <property type="protein sequence ID" value="RAJ93189.1"/>
    <property type="molecule type" value="Genomic_DNA"/>
</dbReference>
<name>A0A327WML8_LARAB</name>
<gene>
    <name evidence="1" type="ORF">LX87_04701</name>
</gene>
<comment type="caution">
    <text evidence="1">The sequence shown here is derived from an EMBL/GenBank/DDBJ whole genome shotgun (WGS) entry which is preliminary data.</text>
</comment>
<dbReference type="AlphaFoldDB" id="A0A327WML8"/>
<sequence>MIHSIPLTALLDACVLYPAPIRDLLLHLADFELYQPKWTTKIHQEWTRNLLVNRPELTRAQLQRTVKAMEKAFSRRYSKAV</sequence>
<evidence type="ECO:0000313" key="1">
    <source>
        <dbReference type="EMBL" id="RAJ93189.1"/>
    </source>
</evidence>
<evidence type="ECO:0000313" key="2">
    <source>
        <dbReference type="Proteomes" id="UP000248790"/>
    </source>
</evidence>